<dbReference type="AlphaFoldDB" id="A0A7J6RLM8"/>
<organism evidence="2 3">
    <name type="scientific">Perkinsus olseni</name>
    <name type="common">Perkinsus atlanticus</name>
    <dbReference type="NCBI Taxonomy" id="32597"/>
    <lineage>
        <taxon>Eukaryota</taxon>
        <taxon>Sar</taxon>
        <taxon>Alveolata</taxon>
        <taxon>Perkinsozoa</taxon>
        <taxon>Perkinsea</taxon>
        <taxon>Perkinsida</taxon>
        <taxon>Perkinsidae</taxon>
        <taxon>Perkinsus</taxon>
    </lineage>
</organism>
<comment type="caution">
    <text evidence="2">The sequence shown here is derived from an EMBL/GenBank/DDBJ whole genome shotgun (WGS) entry which is preliminary data.</text>
</comment>
<sequence length="161" mass="17189">MATELHNGIIQGESRSSSSSSIIMADKGEERSPFTVPSELNMDDSKSDYFYSETDHLGAGRVCVDSLASTFRIMERRRLLRVLHRPIRARSVSQGVLQAVLIFCLFIVLCQQLGLNITSSGVTNVGLPPIPVPEVEVPLSALGGALVGSRGSDQPGCSGGD</sequence>
<feature type="non-terminal residue" evidence="2">
    <location>
        <position position="161"/>
    </location>
</feature>
<evidence type="ECO:0000313" key="2">
    <source>
        <dbReference type="EMBL" id="KAF4721281.1"/>
    </source>
</evidence>
<feature type="region of interest" description="Disordered" evidence="1">
    <location>
        <begin position="1"/>
        <end position="22"/>
    </location>
</feature>
<evidence type="ECO:0000256" key="1">
    <source>
        <dbReference type="SAM" id="MobiDB-lite"/>
    </source>
</evidence>
<name>A0A7J6RLM8_PEROL</name>
<gene>
    <name evidence="2" type="ORF">FOZ63_013220</name>
</gene>
<dbReference type="EMBL" id="JABANO010024838">
    <property type="protein sequence ID" value="KAF4721281.1"/>
    <property type="molecule type" value="Genomic_DNA"/>
</dbReference>
<protein>
    <submittedName>
        <fullName evidence="2">Uncharacterized protein</fullName>
    </submittedName>
</protein>
<evidence type="ECO:0000313" key="3">
    <source>
        <dbReference type="Proteomes" id="UP000553632"/>
    </source>
</evidence>
<keyword evidence="3" id="KW-1185">Reference proteome</keyword>
<accession>A0A7J6RLM8</accession>
<proteinExistence type="predicted"/>
<dbReference type="Proteomes" id="UP000553632">
    <property type="component" value="Unassembled WGS sequence"/>
</dbReference>
<reference evidence="2 3" key="1">
    <citation type="submission" date="2020-04" db="EMBL/GenBank/DDBJ databases">
        <title>Perkinsus olseni comparative genomics.</title>
        <authorList>
            <person name="Bogema D.R."/>
        </authorList>
    </citation>
    <scope>NUCLEOTIDE SEQUENCE [LARGE SCALE GENOMIC DNA]</scope>
    <source>
        <strain evidence="2 3">ATCC PRA-207</strain>
    </source>
</reference>